<evidence type="ECO:0000313" key="10">
    <source>
        <dbReference type="Proteomes" id="UP001154282"/>
    </source>
</evidence>
<comment type="similarity">
    <text evidence="2">Belongs to the cytochrome P450 family.</text>
</comment>
<keyword evidence="4 8" id="KW-0479">Metal-binding</keyword>
<name>A0AAV0N916_9ROSI</name>
<organism evidence="9 10">
    <name type="scientific">Linum tenue</name>
    <dbReference type="NCBI Taxonomy" id="586396"/>
    <lineage>
        <taxon>Eukaryota</taxon>
        <taxon>Viridiplantae</taxon>
        <taxon>Streptophyta</taxon>
        <taxon>Embryophyta</taxon>
        <taxon>Tracheophyta</taxon>
        <taxon>Spermatophyta</taxon>
        <taxon>Magnoliopsida</taxon>
        <taxon>eudicotyledons</taxon>
        <taxon>Gunneridae</taxon>
        <taxon>Pentapetalae</taxon>
        <taxon>rosids</taxon>
        <taxon>fabids</taxon>
        <taxon>Malpighiales</taxon>
        <taxon>Linaceae</taxon>
        <taxon>Linum</taxon>
    </lineage>
</organism>
<evidence type="ECO:0008006" key="11">
    <source>
        <dbReference type="Google" id="ProtNLM"/>
    </source>
</evidence>
<evidence type="ECO:0000256" key="4">
    <source>
        <dbReference type="ARBA" id="ARBA00022723"/>
    </source>
</evidence>
<dbReference type="GO" id="GO:0020037">
    <property type="term" value="F:heme binding"/>
    <property type="evidence" value="ECO:0007669"/>
    <property type="project" value="InterPro"/>
</dbReference>
<dbReference type="Proteomes" id="UP001154282">
    <property type="component" value="Unassembled WGS sequence"/>
</dbReference>
<evidence type="ECO:0000256" key="5">
    <source>
        <dbReference type="ARBA" id="ARBA00023002"/>
    </source>
</evidence>
<dbReference type="EMBL" id="CAMGYJ010000008">
    <property type="protein sequence ID" value="CAI0455000.1"/>
    <property type="molecule type" value="Genomic_DNA"/>
</dbReference>
<dbReference type="InterPro" id="IPR036396">
    <property type="entry name" value="Cyt_P450_sf"/>
</dbReference>
<dbReference type="InterPro" id="IPR001128">
    <property type="entry name" value="Cyt_P450"/>
</dbReference>
<evidence type="ECO:0000256" key="8">
    <source>
        <dbReference type="PIRSR" id="PIRSR602401-1"/>
    </source>
</evidence>
<evidence type="ECO:0000256" key="7">
    <source>
        <dbReference type="ARBA" id="ARBA00023033"/>
    </source>
</evidence>
<dbReference type="PRINTS" id="PR00463">
    <property type="entry name" value="EP450I"/>
</dbReference>
<dbReference type="SUPFAM" id="SSF48264">
    <property type="entry name" value="Cytochrome P450"/>
    <property type="match status" value="1"/>
</dbReference>
<reference evidence="9" key="1">
    <citation type="submission" date="2022-08" db="EMBL/GenBank/DDBJ databases">
        <authorList>
            <person name="Gutierrez-Valencia J."/>
        </authorList>
    </citation>
    <scope>NUCLEOTIDE SEQUENCE</scope>
</reference>
<dbReference type="GO" id="GO:0004497">
    <property type="term" value="F:monooxygenase activity"/>
    <property type="evidence" value="ECO:0007669"/>
    <property type="project" value="UniProtKB-KW"/>
</dbReference>
<keyword evidence="7" id="KW-0503">Monooxygenase</keyword>
<dbReference type="Gene3D" id="1.10.630.10">
    <property type="entry name" value="Cytochrome P450"/>
    <property type="match status" value="1"/>
</dbReference>
<proteinExistence type="inferred from homology"/>
<dbReference type="PRINTS" id="PR00385">
    <property type="entry name" value="P450"/>
</dbReference>
<evidence type="ECO:0000256" key="2">
    <source>
        <dbReference type="ARBA" id="ARBA00010617"/>
    </source>
</evidence>
<keyword evidence="10" id="KW-1185">Reference proteome</keyword>
<keyword evidence="5" id="KW-0560">Oxidoreductase</keyword>
<keyword evidence="6 8" id="KW-0408">Iron</keyword>
<evidence type="ECO:0000313" key="9">
    <source>
        <dbReference type="EMBL" id="CAI0455000.1"/>
    </source>
</evidence>
<protein>
    <recommendedName>
        <fullName evidence="11">Cytochrome P450</fullName>
    </recommendedName>
</protein>
<dbReference type="Pfam" id="PF00067">
    <property type="entry name" value="p450"/>
    <property type="match status" value="1"/>
</dbReference>
<evidence type="ECO:0000256" key="3">
    <source>
        <dbReference type="ARBA" id="ARBA00022617"/>
    </source>
</evidence>
<sequence length="537" mass="61603">MPIMITILLLAFLFFVSLWLSIVAFIAKKKSSSSSAVEWPVVGMLPALLCNATTNLHGFITRLVKESGGTFLFKGPCFANLDFVVTSDPMNAHHVFSKNFANYGKGEDFKAMFEELFGEGIVNSDGESWRFQRQRIHSFLTKDGFENYVMRTLHQKMEGTLFRVLDDACSTRRLGTVHVEVDMQDVVSRFMFDNICMWVLGFDPGYLCVDRQLSTFSCGKAFDEIEEAVIYRHIVPRSIWEFQKRFGIGSEKKISQSTKVLDEFLYDVVKTKKQEVLDEFIYNAIRIKKQEMQKEEQGQQLDMLTQLMIAGQKGESSDKSLRDMVFTLIAAGKDTLSSTLSWLLWLVATHPDVEKKILEEIERETAMAGRQESDKGTYRFLISKDELNGLVYLHATICETLRLYPPVPFEHRCADEADVLPTGHRVKKGMRMLFSIYSMGRMEEIWGKDCMEFKPERWISEEGNIIHVPSQKFMAFLTGPKTCLGKAMSFMQLKFIVSAILWNYKLDMVEGHIVKPTPSIVLSMKDGLKMRVYKRDV</sequence>
<dbReference type="CDD" id="cd11064">
    <property type="entry name" value="CYP86A"/>
    <property type="match status" value="1"/>
</dbReference>
<feature type="binding site" description="axial binding residue" evidence="8">
    <location>
        <position position="483"/>
    </location>
    <ligand>
        <name>heme</name>
        <dbReference type="ChEBI" id="CHEBI:30413"/>
    </ligand>
    <ligandPart>
        <name>Fe</name>
        <dbReference type="ChEBI" id="CHEBI:18248"/>
    </ligandPart>
</feature>
<gene>
    <name evidence="9" type="ORF">LITE_LOCUS32176</name>
</gene>
<comment type="caution">
    <text evidence="9">The sequence shown here is derived from an EMBL/GenBank/DDBJ whole genome shotgun (WGS) entry which is preliminary data.</text>
</comment>
<keyword evidence="3 8" id="KW-0349">Heme</keyword>
<evidence type="ECO:0000256" key="1">
    <source>
        <dbReference type="ARBA" id="ARBA00001971"/>
    </source>
</evidence>
<dbReference type="GO" id="GO:0016705">
    <property type="term" value="F:oxidoreductase activity, acting on paired donors, with incorporation or reduction of molecular oxygen"/>
    <property type="evidence" value="ECO:0007669"/>
    <property type="project" value="InterPro"/>
</dbReference>
<dbReference type="InterPro" id="IPR002401">
    <property type="entry name" value="Cyt_P450_E_grp-I"/>
</dbReference>
<dbReference type="AlphaFoldDB" id="A0AAV0N916"/>
<dbReference type="PANTHER" id="PTHR24296">
    <property type="entry name" value="CYTOCHROME P450"/>
    <property type="match status" value="1"/>
</dbReference>
<comment type="cofactor">
    <cofactor evidence="1 8">
        <name>heme</name>
        <dbReference type="ChEBI" id="CHEBI:30413"/>
    </cofactor>
</comment>
<dbReference type="GO" id="GO:0005506">
    <property type="term" value="F:iron ion binding"/>
    <property type="evidence" value="ECO:0007669"/>
    <property type="project" value="InterPro"/>
</dbReference>
<evidence type="ECO:0000256" key="6">
    <source>
        <dbReference type="ARBA" id="ARBA00023004"/>
    </source>
</evidence>
<accession>A0AAV0N916</accession>